<keyword evidence="9" id="KW-1185">Reference proteome</keyword>
<dbReference type="InterPro" id="IPR000477">
    <property type="entry name" value="RT_dom"/>
</dbReference>
<dbReference type="Gene3D" id="3.30.70.270">
    <property type="match status" value="1"/>
</dbReference>
<dbReference type="Pfam" id="PF00078">
    <property type="entry name" value="RVT_1"/>
    <property type="match status" value="1"/>
</dbReference>
<evidence type="ECO:0000256" key="6">
    <source>
        <dbReference type="ARBA" id="ARBA00022918"/>
    </source>
</evidence>
<proteinExistence type="predicted"/>
<keyword evidence="5" id="KW-0378">Hydrolase</keyword>
<keyword evidence="4" id="KW-0255">Endonuclease</keyword>
<evidence type="ECO:0000313" key="8">
    <source>
        <dbReference type="EMBL" id="GFS12541.1"/>
    </source>
</evidence>
<dbReference type="Gene3D" id="3.10.20.370">
    <property type="match status" value="1"/>
</dbReference>
<protein>
    <submittedName>
        <fullName evidence="8">Pol polyprotein</fullName>
    </submittedName>
</protein>
<evidence type="ECO:0000256" key="1">
    <source>
        <dbReference type="ARBA" id="ARBA00022679"/>
    </source>
</evidence>
<dbReference type="InterPro" id="IPR050951">
    <property type="entry name" value="Retrovirus_Pol_polyprotein"/>
</dbReference>
<dbReference type="PROSITE" id="PS50878">
    <property type="entry name" value="RT_POL"/>
    <property type="match status" value="1"/>
</dbReference>
<dbReference type="FunFam" id="3.10.20.370:FF:000001">
    <property type="entry name" value="Retrovirus-related Pol polyprotein from transposon 17.6-like protein"/>
    <property type="match status" value="1"/>
</dbReference>
<dbReference type="Pfam" id="PF17917">
    <property type="entry name" value="RT_RNaseH"/>
    <property type="match status" value="1"/>
</dbReference>
<dbReference type="Proteomes" id="UP000762676">
    <property type="component" value="Unassembled WGS sequence"/>
</dbReference>
<comment type="caution">
    <text evidence="8">The sequence shown here is derived from an EMBL/GenBank/DDBJ whole genome shotgun (WGS) entry which is preliminary data.</text>
</comment>
<dbReference type="GO" id="GO:0016787">
    <property type="term" value="F:hydrolase activity"/>
    <property type="evidence" value="ECO:0007669"/>
    <property type="project" value="UniProtKB-KW"/>
</dbReference>
<dbReference type="CDD" id="cd09274">
    <property type="entry name" value="RNase_HI_RT_Ty3"/>
    <property type="match status" value="1"/>
</dbReference>
<dbReference type="InterPro" id="IPR043502">
    <property type="entry name" value="DNA/RNA_pol_sf"/>
</dbReference>
<evidence type="ECO:0000256" key="4">
    <source>
        <dbReference type="ARBA" id="ARBA00022759"/>
    </source>
</evidence>
<dbReference type="PANTHER" id="PTHR37984">
    <property type="entry name" value="PROTEIN CBG26694"/>
    <property type="match status" value="1"/>
</dbReference>
<keyword evidence="1" id="KW-0808">Transferase</keyword>
<dbReference type="CDD" id="cd01647">
    <property type="entry name" value="RT_LTR"/>
    <property type="match status" value="1"/>
</dbReference>
<reference evidence="8 9" key="1">
    <citation type="journal article" date="2021" name="Elife">
        <title>Chloroplast acquisition without the gene transfer in kleptoplastic sea slugs, Plakobranchus ocellatus.</title>
        <authorList>
            <person name="Maeda T."/>
            <person name="Takahashi S."/>
            <person name="Yoshida T."/>
            <person name="Shimamura S."/>
            <person name="Takaki Y."/>
            <person name="Nagai Y."/>
            <person name="Toyoda A."/>
            <person name="Suzuki Y."/>
            <person name="Arimoto A."/>
            <person name="Ishii H."/>
            <person name="Satoh N."/>
            <person name="Nishiyama T."/>
            <person name="Hasebe M."/>
            <person name="Maruyama T."/>
            <person name="Minagawa J."/>
            <person name="Obokata J."/>
            <person name="Shigenobu S."/>
        </authorList>
    </citation>
    <scope>NUCLEOTIDE SEQUENCE [LARGE SCALE GENOMIC DNA]</scope>
</reference>
<evidence type="ECO:0000259" key="7">
    <source>
        <dbReference type="PROSITE" id="PS50878"/>
    </source>
</evidence>
<dbReference type="GO" id="GO:0003964">
    <property type="term" value="F:RNA-directed DNA polymerase activity"/>
    <property type="evidence" value="ECO:0007669"/>
    <property type="project" value="UniProtKB-KW"/>
</dbReference>
<gene>
    <name evidence="8" type="ORF">ElyMa_006700300</name>
</gene>
<keyword evidence="6" id="KW-0695">RNA-directed DNA polymerase</keyword>
<accession>A0AAV4IQR6</accession>
<keyword evidence="2" id="KW-0548">Nucleotidyltransferase</keyword>
<evidence type="ECO:0000313" key="9">
    <source>
        <dbReference type="Proteomes" id="UP000762676"/>
    </source>
</evidence>
<keyword evidence="3" id="KW-0540">Nuclease</keyword>
<evidence type="ECO:0000256" key="3">
    <source>
        <dbReference type="ARBA" id="ARBA00022722"/>
    </source>
</evidence>
<dbReference type="GO" id="GO:0004519">
    <property type="term" value="F:endonuclease activity"/>
    <property type="evidence" value="ECO:0007669"/>
    <property type="project" value="UniProtKB-KW"/>
</dbReference>
<dbReference type="InterPro" id="IPR041373">
    <property type="entry name" value="RT_RNaseH"/>
</dbReference>
<evidence type="ECO:0000256" key="5">
    <source>
        <dbReference type="ARBA" id="ARBA00022801"/>
    </source>
</evidence>
<dbReference type="InterPro" id="IPR043128">
    <property type="entry name" value="Rev_trsase/Diguanyl_cyclase"/>
</dbReference>
<dbReference type="AlphaFoldDB" id="A0AAV4IQR6"/>
<feature type="domain" description="Reverse transcriptase" evidence="7">
    <location>
        <begin position="4"/>
        <end position="181"/>
    </location>
</feature>
<evidence type="ECO:0000256" key="2">
    <source>
        <dbReference type="ARBA" id="ARBA00022695"/>
    </source>
</evidence>
<dbReference type="SUPFAM" id="SSF56672">
    <property type="entry name" value="DNA/RNA polymerases"/>
    <property type="match status" value="1"/>
</dbReference>
<dbReference type="Gene3D" id="3.10.10.10">
    <property type="entry name" value="HIV Type 1 Reverse Transcriptase, subunit A, domain 1"/>
    <property type="match status" value="1"/>
</dbReference>
<dbReference type="EMBL" id="BMAT01013408">
    <property type="protein sequence ID" value="GFS12541.1"/>
    <property type="molecule type" value="Genomic_DNA"/>
</dbReference>
<organism evidence="8 9">
    <name type="scientific">Elysia marginata</name>
    <dbReference type="NCBI Taxonomy" id="1093978"/>
    <lineage>
        <taxon>Eukaryota</taxon>
        <taxon>Metazoa</taxon>
        <taxon>Spiralia</taxon>
        <taxon>Lophotrochozoa</taxon>
        <taxon>Mollusca</taxon>
        <taxon>Gastropoda</taxon>
        <taxon>Heterobranchia</taxon>
        <taxon>Euthyneura</taxon>
        <taxon>Panpulmonata</taxon>
        <taxon>Sacoglossa</taxon>
        <taxon>Placobranchoidea</taxon>
        <taxon>Plakobranchidae</taxon>
        <taxon>Elysia</taxon>
    </lineage>
</organism>
<name>A0AAV4IQR6_9GAST</name>
<sequence>MKELGVIEQISDPTDWCSPVVPVIKKNGDVRICTDFKNLNKYLKRERFMLPTAEDLIHKLTGSTIFSKLDLSSGFWQIPLDSDTAKLTTFITPCGRFFYKRLPFGISSAPEIFQRTMTDILKHGNNTHCYMDDILIHSKNSKEHEKNIEETLKKLKAAGVKLNDSKCLYKQKEIDFLGFKMVLSRVMKKSQLSEPTSITELRRTLGMVNYLARYLPNLSKFFNTYRKSVVSSDASSYGLGEVLMQEDEHGNLQPVAYASRSLTSTERRYSQIEKECLGIVWACERFDKYLTGLSHFTAITDHKPLLPIVNKKEISEAPTRCQRMPIRLMRFNFSLVYTQGKNLTVADTLSRSPVNSPVINTI</sequence>
<dbReference type="PANTHER" id="PTHR37984:SF5">
    <property type="entry name" value="PROTEIN NYNRIN-LIKE"/>
    <property type="match status" value="1"/>
</dbReference>